<dbReference type="SUPFAM" id="SSF48371">
    <property type="entry name" value="ARM repeat"/>
    <property type="match status" value="1"/>
</dbReference>
<dbReference type="EMBL" id="ML995813">
    <property type="protein sequence ID" value="KAF2772906.1"/>
    <property type="molecule type" value="Genomic_DNA"/>
</dbReference>
<dbReference type="PANTHER" id="PTHR15154:SF2">
    <property type="entry name" value="HAMARTIN"/>
    <property type="match status" value="1"/>
</dbReference>
<feature type="compositionally biased region" description="Polar residues" evidence="1">
    <location>
        <begin position="464"/>
        <end position="493"/>
    </location>
</feature>
<dbReference type="Proteomes" id="UP000799436">
    <property type="component" value="Unassembled WGS sequence"/>
</dbReference>
<feature type="compositionally biased region" description="Polar residues" evidence="1">
    <location>
        <begin position="908"/>
        <end position="926"/>
    </location>
</feature>
<dbReference type="GO" id="GO:0033596">
    <property type="term" value="C:TSC1-TSC2 complex"/>
    <property type="evidence" value="ECO:0007669"/>
    <property type="project" value="TreeGrafter"/>
</dbReference>
<reference evidence="2" key="1">
    <citation type="journal article" date="2020" name="Stud. Mycol.">
        <title>101 Dothideomycetes genomes: a test case for predicting lifestyles and emergence of pathogens.</title>
        <authorList>
            <person name="Haridas S."/>
            <person name="Albert R."/>
            <person name="Binder M."/>
            <person name="Bloem J."/>
            <person name="Labutti K."/>
            <person name="Salamov A."/>
            <person name="Andreopoulos B."/>
            <person name="Baker S."/>
            <person name="Barry K."/>
            <person name="Bills G."/>
            <person name="Bluhm B."/>
            <person name="Cannon C."/>
            <person name="Castanera R."/>
            <person name="Culley D."/>
            <person name="Daum C."/>
            <person name="Ezra D."/>
            <person name="Gonzalez J."/>
            <person name="Henrissat B."/>
            <person name="Kuo A."/>
            <person name="Liang C."/>
            <person name="Lipzen A."/>
            <person name="Lutzoni F."/>
            <person name="Magnuson J."/>
            <person name="Mondo S."/>
            <person name="Nolan M."/>
            <person name="Ohm R."/>
            <person name="Pangilinan J."/>
            <person name="Park H.-J."/>
            <person name="Ramirez L."/>
            <person name="Alfaro M."/>
            <person name="Sun H."/>
            <person name="Tritt A."/>
            <person name="Yoshinaga Y."/>
            <person name="Zwiers L.-H."/>
            <person name="Turgeon B."/>
            <person name="Goodwin S."/>
            <person name="Spatafora J."/>
            <person name="Crous P."/>
            <person name="Grigoriev I."/>
        </authorList>
    </citation>
    <scope>NUCLEOTIDE SEQUENCE</scope>
    <source>
        <strain evidence="2">CBS 116005</strain>
    </source>
</reference>
<evidence type="ECO:0000313" key="2">
    <source>
        <dbReference type="EMBL" id="KAF2772906.1"/>
    </source>
</evidence>
<dbReference type="GO" id="GO:0051726">
    <property type="term" value="P:regulation of cell cycle"/>
    <property type="evidence" value="ECO:0007669"/>
    <property type="project" value="TreeGrafter"/>
</dbReference>
<organism evidence="2 3">
    <name type="scientific">Teratosphaeria nubilosa</name>
    <dbReference type="NCBI Taxonomy" id="161662"/>
    <lineage>
        <taxon>Eukaryota</taxon>
        <taxon>Fungi</taxon>
        <taxon>Dikarya</taxon>
        <taxon>Ascomycota</taxon>
        <taxon>Pezizomycotina</taxon>
        <taxon>Dothideomycetes</taxon>
        <taxon>Dothideomycetidae</taxon>
        <taxon>Mycosphaerellales</taxon>
        <taxon>Teratosphaeriaceae</taxon>
        <taxon>Teratosphaeria</taxon>
    </lineage>
</organism>
<dbReference type="AlphaFoldDB" id="A0A6G1LJ70"/>
<dbReference type="OrthoDB" id="6022054at2759"/>
<dbReference type="InterPro" id="IPR016024">
    <property type="entry name" value="ARM-type_fold"/>
</dbReference>
<dbReference type="InterPro" id="IPR007483">
    <property type="entry name" value="Hamartin"/>
</dbReference>
<feature type="region of interest" description="Disordered" evidence="1">
    <location>
        <begin position="955"/>
        <end position="1026"/>
    </location>
</feature>
<gene>
    <name evidence="2" type="ORF">EJ03DRAFT_348426</name>
</gene>
<feature type="compositionally biased region" description="Basic and acidic residues" evidence="1">
    <location>
        <begin position="966"/>
        <end position="987"/>
    </location>
</feature>
<dbReference type="PANTHER" id="PTHR15154">
    <property type="entry name" value="HAMARTIN"/>
    <property type="match status" value="1"/>
</dbReference>
<proteinExistence type="predicted"/>
<name>A0A6G1LJ70_9PEZI</name>
<keyword evidence="3" id="KW-1185">Reference proteome</keyword>
<accession>A0A6G1LJ70</accession>
<dbReference type="GO" id="GO:0032007">
    <property type="term" value="P:negative regulation of TOR signaling"/>
    <property type="evidence" value="ECO:0007669"/>
    <property type="project" value="TreeGrafter"/>
</dbReference>
<sequence length="1026" mass="115577">MGTRSIKDATKALQGQFSSAKIPLSLPSESRRILQGFVEEHKQGIGDEEATRVNAAIDDLYETYVCDNPSKIGPFVGVLRELRPALGEADLLAWWEEVVRPVITGTGHRKPVLDDAQEFVVGCMVLDDDEANSHARGRASQRLLGDFLGTYIARTRGLTQEDLFIAPENSQVTHQIESVVVAFGRKRPKDLFNAIDDLITNAITRLQGLTLLSSFLRHQTPHLYLVMNTPLVEHLLRCLMNDLSTTVLAVALTSLIMLLPHIPGALAQHLPRLFLVYSRLLCWERFSTLSSKAEKKLVTDERLEADSDDGNAEIGIDPSWERTTPTDGVVETATPELLSYFTFLYGLYPLNFASYIRKPRRYLKNLDFPGAEDFDLDQAIIRRRTDQFRQVHLLHPNFYNLTPEEELIDPKWPKADPADVVAECQALCISTKHSLTSPGPPPSSRLPDLPPIPPLTPKRGSIPISPTNSHVSLKSGNSWRDTQSTAVSAQTVDGDSPVLRAQDDDGRPRSKASATNRISTNLDDFPQPSMFAGPRNLKEKDELPQNNLAFLQRENTLLKNELNFERWHKSQYSQHISQLTRKNVKDATAEAETLNLINANRALKQQLEQIRQARNATINDANLTRRQANSLEANLTERYNALRKEQEAWRADSEELQRLRSESTRYRDLLVATEQRELNQRHHLEIAKRDLEQMRKVNKQLREAQHKLREYEYREYEMGEAKRELEIVEHERDALQLRLQRQQHDLERTRRAYEDKIAELVAQQDPRESVSRKTNSSNGPAAEAIAESQAKLATLKRKHTALMEKYTDLEMEYESVKSQLELMRANHGNGHDIYHERADSEKYTCSSPTTRHIADAMSGALGGSADSAYDTSSDHTPTAVSENAYIISASEPRPSRFHAPLSLETRTESATTIKSLPPQQQDQTSMTCLVRQGSMASRGSGGHAFNFNSTAPISADEVQRASTKSTHSEGSHDTKQRREKVQPDSKVRVYGRGGAQNIKMKTKEQPGDLAGVDQPKKKGLKGFRLT</sequence>
<dbReference type="Pfam" id="PF04388">
    <property type="entry name" value="Hamartin"/>
    <property type="match status" value="1"/>
</dbReference>
<evidence type="ECO:0000256" key="1">
    <source>
        <dbReference type="SAM" id="MobiDB-lite"/>
    </source>
</evidence>
<feature type="compositionally biased region" description="Pro residues" evidence="1">
    <location>
        <begin position="438"/>
        <end position="456"/>
    </location>
</feature>
<feature type="compositionally biased region" description="Polar residues" evidence="1">
    <location>
        <begin position="512"/>
        <end position="522"/>
    </location>
</feature>
<feature type="region of interest" description="Disordered" evidence="1">
    <location>
        <begin position="432"/>
        <end position="529"/>
    </location>
</feature>
<evidence type="ECO:0008006" key="4">
    <source>
        <dbReference type="Google" id="ProtNLM"/>
    </source>
</evidence>
<evidence type="ECO:0000313" key="3">
    <source>
        <dbReference type="Proteomes" id="UP000799436"/>
    </source>
</evidence>
<feature type="region of interest" description="Disordered" evidence="1">
    <location>
        <begin position="762"/>
        <end position="784"/>
    </location>
</feature>
<protein>
    <recommendedName>
        <fullName evidence="4">Hamartin-domain-containing protein</fullName>
    </recommendedName>
</protein>
<feature type="region of interest" description="Disordered" evidence="1">
    <location>
        <begin position="905"/>
        <end position="926"/>
    </location>
</feature>
<feature type="compositionally biased region" description="Basic residues" evidence="1">
    <location>
        <begin position="1017"/>
        <end position="1026"/>
    </location>
</feature>